<keyword evidence="6" id="KW-1185">Reference proteome</keyword>
<evidence type="ECO:0000256" key="4">
    <source>
        <dbReference type="ARBA" id="ARBA00023273"/>
    </source>
</evidence>
<dbReference type="InterPro" id="IPR030511">
    <property type="entry name" value="TTC26"/>
</dbReference>
<gene>
    <name evidence="5" type="ORF">FNF29_06874</name>
</gene>
<evidence type="ECO:0000256" key="2">
    <source>
        <dbReference type="ARBA" id="ARBA00022737"/>
    </source>
</evidence>
<name>A0A5A8C5W4_CAFRO</name>
<dbReference type="GO" id="GO:0030992">
    <property type="term" value="C:intraciliary transport particle B"/>
    <property type="evidence" value="ECO:0007669"/>
    <property type="project" value="TreeGrafter"/>
</dbReference>
<keyword evidence="3" id="KW-0802">TPR repeat</keyword>
<dbReference type="EMBL" id="VLTN01000056">
    <property type="protein sequence ID" value="KAA0148215.1"/>
    <property type="molecule type" value="Genomic_DNA"/>
</dbReference>
<reference evidence="5 6" key="1">
    <citation type="submission" date="2019-07" db="EMBL/GenBank/DDBJ databases">
        <title>Genomes of Cafeteria roenbergensis.</title>
        <authorList>
            <person name="Fischer M.G."/>
            <person name="Hackl T."/>
            <person name="Roman M."/>
        </authorList>
    </citation>
    <scope>NUCLEOTIDE SEQUENCE [LARGE SCALE GENOMIC DNA]</scope>
    <source>
        <strain evidence="5 6">BVI</strain>
    </source>
</reference>
<dbReference type="GO" id="GO:0035735">
    <property type="term" value="P:intraciliary transport involved in cilium assembly"/>
    <property type="evidence" value="ECO:0007669"/>
    <property type="project" value="TreeGrafter"/>
</dbReference>
<dbReference type="Proteomes" id="UP000323011">
    <property type="component" value="Unassembled WGS sequence"/>
</dbReference>
<protein>
    <submittedName>
        <fullName evidence="5">Uncharacterized protein</fullName>
    </submittedName>
</protein>
<evidence type="ECO:0000313" key="6">
    <source>
        <dbReference type="Proteomes" id="UP000323011"/>
    </source>
</evidence>
<organism evidence="5 6">
    <name type="scientific">Cafeteria roenbergensis</name>
    <name type="common">Marine flagellate</name>
    <dbReference type="NCBI Taxonomy" id="33653"/>
    <lineage>
        <taxon>Eukaryota</taxon>
        <taxon>Sar</taxon>
        <taxon>Stramenopiles</taxon>
        <taxon>Bigyra</taxon>
        <taxon>Opalozoa</taxon>
        <taxon>Bicosoecida</taxon>
        <taxon>Cafeteriaceae</taxon>
        <taxon>Cafeteria</taxon>
    </lineage>
</organism>
<evidence type="ECO:0000313" key="5">
    <source>
        <dbReference type="EMBL" id="KAA0148215.1"/>
    </source>
</evidence>
<accession>A0A5A8C5W4</accession>
<dbReference type="AlphaFoldDB" id="A0A5A8C5W4"/>
<dbReference type="GO" id="GO:0035720">
    <property type="term" value="P:intraciliary anterograde transport"/>
    <property type="evidence" value="ECO:0007669"/>
    <property type="project" value="TreeGrafter"/>
</dbReference>
<sequence length="186" mass="20713">MENLQAHHTNHKEDIALHVYMAMCTTSSTTTTGIKPVAPPSNIVKAVVHAELGQASGTGSTSARAVKYFQLVHGQLLLILRQFSPTVNVYLALDQALRLQATASSTGTMESRWPPSMTTRRRSRFCCRSPTSRSHPEYVYIAWLARCYIMNGKAKLAWELYLRAETGPTPMLLLNQIANDCYRMGP</sequence>
<evidence type="ECO:0000256" key="3">
    <source>
        <dbReference type="ARBA" id="ARBA00022803"/>
    </source>
</evidence>
<dbReference type="GO" id="GO:0097546">
    <property type="term" value="C:ciliary base"/>
    <property type="evidence" value="ECO:0007669"/>
    <property type="project" value="TreeGrafter"/>
</dbReference>
<keyword evidence="4" id="KW-0966">Cell projection</keyword>
<comment type="subcellular location">
    <subcellularLocation>
        <location evidence="1">Cell projection</location>
        <location evidence="1">Cilium</location>
    </subcellularLocation>
</comment>
<comment type="caution">
    <text evidence="5">The sequence shown here is derived from an EMBL/GenBank/DDBJ whole genome shotgun (WGS) entry which is preliminary data.</text>
</comment>
<dbReference type="PANTHER" id="PTHR14781">
    <property type="entry name" value="INTRAFLAGELLAR TRANSPORT PROTEIN 56"/>
    <property type="match status" value="1"/>
</dbReference>
<proteinExistence type="predicted"/>
<dbReference type="PANTHER" id="PTHR14781:SF0">
    <property type="entry name" value="INTRAFLAGELLAR TRANSPORT PROTEIN 56"/>
    <property type="match status" value="1"/>
</dbReference>
<dbReference type="GO" id="GO:0120170">
    <property type="term" value="F:intraciliary transport particle B binding"/>
    <property type="evidence" value="ECO:0007669"/>
    <property type="project" value="TreeGrafter"/>
</dbReference>
<dbReference type="GO" id="GO:0036064">
    <property type="term" value="C:ciliary basal body"/>
    <property type="evidence" value="ECO:0007669"/>
    <property type="project" value="TreeGrafter"/>
</dbReference>
<keyword evidence="2" id="KW-0677">Repeat</keyword>
<evidence type="ECO:0000256" key="1">
    <source>
        <dbReference type="ARBA" id="ARBA00004138"/>
    </source>
</evidence>